<feature type="domain" description="TIL" evidence="3">
    <location>
        <begin position="63"/>
        <end position="118"/>
    </location>
</feature>
<keyword evidence="4" id="KW-1185">Reference proteome</keyword>
<reference evidence="5" key="1">
    <citation type="submission" date="2019-09" db="UniProtKB">
        <authorList>
            <consortium name="WormBaseParasite"/>
        </authorList>
    </citation>
    <scope>IDENTIFICATION</scope>
</reference>
<protein>
    <submittedName>
        <fullName evidence="5">TIL domain-containing protein</fullName>
    </submittedName>
</protein>
<sequence length="186" mass="20426">LIWCFFLNVALLRNSCSSNASCCFQGPIACPAVCAPAACACSDGYYRNENGKCVGSIDCSSNCKEHEQMNPCGSRCESTCDHAFGKPKFCVKICDPPACVCKLNYYRKGRECVPHAACADPNLCHQFYCPKGQECSLESGEAKCVANNDPRVRQGKWLLELHCPMDMLVMLRKACVCNIVGLQENE</sequence>
<evidence type="ECO:0000313" key="5">
    <source>
        <dbReference type="WBParaSite" id="HPBE_0002019201-mRNA-1"/>
    </source>
</evidence>
<accession>A0A183GD87</accession>
<keyword evidence="1" id="KW-0722">Serine protease inhibitor</keyword>
<dbReference type="CDD" id="cd19941">
    <property type="entry name" value="TIL"/>
    <property type="match status" value="1"/>
</dbReference>
<keyword evidence="1" id="KW-0646">Protease inhibitor</keyword>
<evidence type="ECO:0000256" key="1">
    <source>
        <dbReference type="ARBA" id="ARBA00022900"/>
    </source>
</evidence>
<dbReference type="GO" id="GO:0004867">
    <property type="term" value="F:serine-type endopeptidase inhibitor activity"/>
    <property type="evidence" value="ECO:0007669"/>
    <property type="project" value="UniProtKB-KW"/>
</dbReference>
<keyword evidence="2" id="KW-0732">Signal</keyword>
<evidence type="ECO:0000313" key="4">
    <source>
        <dbReference type="Proteomes" id="UP000050761"/>
    </source>
</evidence>
<evidence type="ECO:0000259" key="3">
    <source>
        <dbReference type="Pfam" id="PF01826"/>
    </source>
</evidence>
<dbReference type="AlphaFoldDB" id="A0A183GD87"/>
<feature type="chain" id="PRO_5008149770" evidence="2">
    <location>
        <begin position="19"/>
        <end position="186"/>
    </location>
</feature>
<dbReference type="Gene3D" id="2.10.25.10">
    <property type="entry name" value="Laminin"/>
    <property type="match status" value="2"/>
</dbReference>
<dbReference type="SUPFAM" id="SSF57567">
    <property type="entry name" value="Serine protease inhibitors"/>
    <property type="match status" value="1"/>
</dbReference>
<dbReference type="InterPro" id="IPR036084">
    <property type="entry name" value="Ser_inhib-like_sf"/>
</dbReference>
<organism evidence="4 5">
    <name type="scientific">Heligmosomoides polygyrus</name>
    <name type="common">Parasitic roundworm</name>
    <dbReference type="NCBI Taxonomy" id="6339"/>
    <lineage>
        <taxon>Eukaryota</taxon>
        <taxon>Metazoa</taxon>
        <taxon>Ecdysozoa</taxon>
        <taxon>Nematoda</taxon>
        <taxon>Chromadorea</taxon>
        <taxon>Rhabditida</taxon>
        <taxon>Rhabditina</taxon>
        <taxon>Rhabditomorpha</taxon>
        <taxon>Strongyloidea</taxon>
        <taxon>Heligmosomidae</taxon>
        <taxon>Heligmosomoides</taxon>
    </lineage>
</organism>
<dbReference type="InterPro" id="IPR002919">
    <property type="entry name" value="TIL_dom"/>
</dbReference>
<name>A0A183GD87_HELPZ</name>
<proteinExistence type="predicted"/>
<dbReference type="Pfam" id="PF01826">
    <property type="entry name" value="TIL"/>
    <property type="match status" value="1"/>
</dbReference>
<dbReference type="Proteomes" id="UP000050761">
    <property type="component" value="Unassembled WGS sequence"/>
</dbReference>
<feature type="signal peptide" evidence="2">
    <location>
        <begin position="1"/>
        <end position="18"/>
    </location>
</feature>
<dbReference type="WBParaSite" id="HPBE_0002019201-mRNA-1">
    <property type="protein sequence ID" value="HPBE_0002019201-mRNA-1"/>
    <property type="gene ID" value="HPBE_0002019201"/>
</dbReference>
<evidence type="ECO:0000256" key="2">
    <source>
        <dbReference type="SAM" id="SignalP"/>
    </source>
</evidence>